<keyword evidence="4 6" id="KW-0472">Membrane</keyword>
<dbReference type="InterPro" id="IPR010445">
    <property type="entry name" value="LapA_dom"/>
</dbReference>
<evidence type="ECO:0000313" key="9">
    <source>
        <dbReference type="Proteomes" id="UP000005526"/>
    </source>
</evidence>
<gene>
    <name evidence="8" type="ORF">HMPREF0602_0042</name>
</gene>
<feature type="domain" description="Lipopolysaccharide assembly protein A" evidence="7">
    <location>
        <begin position="79"/>
        <end position="136"/>
    </location>
</feature>
<accession>E0N6B2</accession>
<evidence type="ECO:0000256" key="2">
    <source>
        <dbReference type="ARBA" id="ARBA00022692"/>
    </source>
</evidence>
<comment type="caution">
    <text evidence="8">The sequence shown here is derived from an EMBL/GenBank/DDBJ whole genome shotgun (WGS) entry which is preliminary data.</text>
</comment>
<evidence type="ECO:0000256" key="6">
    <source>
        <dbReference type="SAM" id="Phobius"/>
    </source>
</evidence>
<dbReference type="Pfam" id="PF06305">
    <property type="entry name" value="LapA_dom"/>
    <property type="match status" value="1"/>
</dbReference>
<reference evidence="8 9" key="1">
    <citation type="submission" date="2010-07" db="EMBL/GenBank/DDBJ databases">
        <authorList>
            <person name="Muzny D."/>
            <person name="Qin X."/>
            <person name="Deng J."/>
            <person name="Jiang H."/>
            <person name="Liu Y."/>
            <person name="Qu J."/>
            <person name="Song X.-Z."/>
            <person name="Zhang L."/>
            <person name="Thornton R."/>
            <person name="Coyle M."/>
            <person name="Francisco L."/>
            <person name="Jackson L."/>
            <person name="Javaid M."/>
            <person name="Korchina V."/>
            <person name="Kovar C."/>
            <person name="Mata R."/>
            <person name="Mathew T."/>
            <person name="Ngo R."/>
            <person name="Nguyen L."/>
            <person name="Nguyen N."/>
            <person name="Okwuonu G."/>
            <person name="Ongeri F."/>
            <person name="Pham C."/>
            <person name="Simmons D."/>
            <person name="Wilczek-Boney K."/>
            <person name="Hale W."/>
            <person name="Jakkamsetti A."/>
            <person name="Pham P."/>
            <person name="Ruth R."/>
            <person name="San Lucas F."/>
            <person name="Warren J."/>
            <person name="Zhang J."/>
            <person name="Zhao Z."/>
            <person name="Zhou C."/>
            <person name="Zhu D."/>
            <person name="Lee S."/>
            <person name="Bess C."/>
            <person name="Blankenburg K."/>
            <person name="Forbes L."/>
            <person name="Fu Q."/>
            <person name="Gubbala S."/>
            <person name="Hirani K."/>
            <person name="Jayaseelan J.C."/>
            <person name="Lara F."/>
            <person name="Munidasa M."/>
            <person name="Palculict T."/>
            <person name="Patil S."/>
            <person name="Pu L.-L."/>
            <person name="Saada N."/>
            <person name="Tang L."/>
            <person name="Weissenberger G."/>
            <person name="Zhu Y."/>
            <person name="Hemphill L."/>
            <person name="Shang Y."/>
            <person name="Youmans B."/>
            <person name="Ayvaz T."/>
            <person name="Ross M."/>
            <person name="Santibanez J."/>
            <person name="Aqrawi P."/>
            <person name="Gross S."/>
            <person name="Joshi V."/>
            <person name="Fowler G."/>
            <person name="Nazareth L."/>
            <person name="Reid J."/>
            <person name="Worley K."/>
            <person name="Petrosino J."/>
            <person name="Highlander S."/>
            <person name="Gibbs R."/>
        </authorList>
    </citation>
    <scope>NUCLEOTIDE SEQUENCE [LARGE SCALE GENOMIC DNA]</scope>
    <source>
        <strain evidence="8 9">ATCC 13091</strain>
    </source>
</reference>
<keyword evidence="3 6" id="KW-1133">Transmembrane helix</keyword>
<name>E0N6B2_NEIM3</name>
<evidence type="ECO:0000256" key="1">
    <source>
        <dbReference type="ARBA" id="ARBA00022475"/>
    </source>
</evidence>
<proteinExistence type="predicted"/>
<evidence type="ECO:0000256" key="3">
    <source>
        <dbReference type="ARBA" id="ARBA00022989"/>
    </source>
</evidence>
<dbReference type="GO" id="GO:0005886">
    <property type="term" value="C:plasma membrane"/>
    <property type="evidence" value="ECO:0007669"/>
    <property type="project" value="InterPro"/>
</dbReference>
<sequence>MERNGVFGKIVGNRILRMSSEHAAASYPKPCKSFKLAQSWFRVRSCPGGVFIYGANMKLIYTVVKIIILLFFLLLAVINTDAVTFSYLPGQKFDLPLIVVLFGAFVVGIIFGMFALFGRLLSLRGENGRLRAEVKKNARLTGKELTAPPAQNAPESAKQP</sequence>
<organism evidence="8 9">
    <name type="scientific">Neisseria meningitidis serogroup B (strain ATCC 13091 / M2091)</name>
    <dbReference type="NCBI Taxonomy" id="862513"/>
    <lineage>
        <taxon>Bacteria</taxon>
        <taxon>Pseudomonadati</taxon>
        <taxon>Pseudomonadota</taxon>
        <taxon>Betaproteobacteria</taxon>
        <taxon>Neisseriales</taxon>
        <taxon>Neisseriaceae</taxon>
        <taxon>Neisseria</taxon>
    </lineage>
</organism>
<feature type="transmembrane region" description="Helical" evidence="6">
    <location>
        <begin position="98"/>
        <end position="121"/>
    </location>
</feature>
<dbReference type="EMBL" id="AEEF01000001">
    <property type="protein sequence ID" value="EFM05420.1"/>
    <property type="molecule type" value="Genomic_DNA"/>
</dbReference>
<feature type="transmembrane region" description="Helical" evidence="6">
    <location>
        <begin position="59"/>
        <end position="78"/>
    </location>
</feature>
<evidence type="ECO:0000259" key="7">
    <source>
        <dbReference type="Pfam" id="PF06305"/>
    </source>
</evidence>
<protein>
    <recommendedName>
        <fullName evidence="7">Lipopolysaccharide assembly protein A domain-containing protein</fullName>
    </recommendedName>
</protein>
<dbReference type="Proteomes" id="UP000005526">
    <property type="component" value="Unassembled WGS sequence"/>
</dbReference>
<evidence type="ECO:0000256" key="5">
    <source>
        <dbReference type="SAM" id="MobiDB-lite"/>
    </source>
</evidence>
<dbReference type="HOGENOM" id="CLU_146627_0_0_4"/>
<feature type="region of interest" description="Disordered" evidence="5">
    <location>
        <begin position="141"/>
        <end position="160"/>
    </location>
</feature>
<dbReference type="AlphaFoldDB" id="E0N6B2"/>
<evidence type="ECO:0000256" key="4">
    <source>
        <dbReference type="ARBA" id="ARBA00023136"/>
    </source>
</evidence>
<keyword evidence="2 6" id="KW-0812">Transmembrane</keyword>
<evidence type="ECO:0000313" key="8">
    <source>
        <dbReference type="EMBL" id="EFM05420.1"/>
    </source>
</evidence>
<keyword evidence="1" id="KW-1003">Cell membrane</keyword>